<protein>
    <submittedName>
        <fullName evidence="7">Sulphate transporter</fullName>
    </submittedName>
</protein>
<dbReference type="GO" id="GO:0055085">
    <property type="term" value="P:transmembrane transport"/>
    <property type="evidence" value="ECO:0007669"/>
    <property type="project" value="InterPro"/>
</dbReference>
<evidence type="ECO:0000256" key="5">
    <source>
        <dbReference type="SAM" id="Phobius"/>
    </source>
</evidence>
<feature type="domain" description="STAS" evidence="6">
    <location>
        <begin position="465"/>
        <end position="571"/>
    </location>
</feature>
<feature type="transmembrane region" description="Helical" evidence="5">
    <location>
        <begin position="155"/>
        <end position="175"/>
    </location>
</feature>
<feature type="transmembrane region" description="Helical" evidence="5">
    <location>
        <begin position="72"/>
        <end position="89"/>
    </location>
</feature>
<dbReference type="SUPFAM" id="SSF52091">
    <property type="entry name" value="SpoIIaa-like"/>
    <property type="match status" value="1"/>
</dbReference>
<dbReference type="CDD" id="cd07042">
    <property type="entry name" value="STAS_SulP_like_sulfate_transporter"/>
    <property type="match status" value="1"/>
</dbReference>
<dbReference type="AlphaFoldDB" id="C5T6D0"/>
<evidence type="ECO:0000313" key="7">
    <source>
        <dbReference type="EMBL" id="EER59964.1"/>
    </source>
</evidence>
<keyword evidence="3 5" id="KW-1133">Transmembrane helix</keyword>
<gene>
    <name evidence="7" type="ORF">AcdelDRAFT_2460</name>
</gene>
<feature type="transmembrane region" description="Helical" evidence="5">
    <location>
        <begin position="396"/>
        <end position="412"/>
    </location>
</feature>
<reference evidence="7 8" key="1">
    <citation type="submission" date="2009-05" db="EMBL/GenBank/DDBJ databases">
        <title>The draft genome of Acidovorax delafieldii 2AN.</title>
        <authorList>
            <consortium name="US DOE Joint Genome Institute (JGI-PGF)"/>
            <person name="Lucas S."/>
            <person name="Copeland A."/>
            <person name="Lapidus A."/>
            <person name="Glavina del Rio T."/>
            <person name="Tice H."/>
            <person name="Bruce D."/>
            <person name="Goodwin L."/>
            <person name="Pitluck S."/>
            <person name="Larimer F."/>
            <person name="Land M.L."/>
            <person name="Hauser L."/>
            <person name="Shelobolina E.S."/>
            <person name="Picardal F."/>
            <person name="Roden E."/>
            <person name="Emerson D."/>
        </authorList>
    </citation>
    <scope>NUCLEOTIDE SEQUENCE [LARGE SCALE GENOMIC DNA]</scope>
    <source>
        <strain evidence="7 8">2AN</strain>
    </source>
</reference>
<dbReference type="InterPro" id="IPR001902">
    <property type="entry name" value="SLC26A/SulP_fam"/>
</dbReference>
<keyword evidence="2 5" id="KW-0812">Transmembrane</keyword>
<evidence type="ECO:0000256" key="4">
    <source>
        <dbReference type="ARBA" id="ARBA00023136"/>
    </source>
</evidence>
<comment type="subcellular location">
    <subcellularLocation>
        <location evidence="1">Membrane</location>
        <topology evidence="1">Multi-pass membrane protein</topology>
    </subcellularLocation>
</comment>
<evidence type="ECO:0000256" key="1">
    <source>
        <dbReference type="ARBA" id="ARBA00004141"/>
    </source>
</evidence>
<dbReference type="PATRIC" id="fig|573060.9.peg.2629"/>
<accession>C5T6D0</accession>
<dbReference type="PROSITE" id="PS50801">
    <property type="entry name" value="STAS"/>
    <property type="match status" value="1"/>
</dbReference>
<feature type="transmembrane region" description="Helical" evidence="5">
    <location>
        <begin position="220"/>
        <end position="242"/>
    </location>
</feature>
<dbReference type="GO" id="GO:0016020">
    <property type="term" value="C:membrane"/>
    <property type="evidence" value="ECO:0007669"/>
    <property type="project" value="UniProtKB-SubCell"/>
</dbReference>
<dbReference type="InterPro" id="IPR002645">
    <property type="entry name" value="STAS_dom"/>
</dbReference>
<evidence type="ECO:0000256" key="3">
    <source>
        <dbReference type="ARBA" id="ARBA00022989"/>
    </source>
</evidence>
<keyword evidence="8" id="KW-1185">Reference proteome</keyword>
<feature type="transmembrane region" description="Helical" evidence="5">
    <location>
        <begin position="262"/>
        <end position="284"/>
    </location>
</feature>
<feature type="transmembrane region" description="Helical" evidence="5">
    <location>
        <begin position="195"/>
        <end position="213"/>
    </location>
</feature>
<dbReference type="Pfam" id="PF01740">
    <property type="entry name" value="STAS"/>
    <property type="match status" value="1"/>
</dbReference>
<organism evidence="7 8">
    <name type="scientific">Acidovorax delafieldii 2AN</name>
    <dbReference type="NCBI Taxonomy" id="573060"/>
    <lineage>
        <taxon>Bacteria</taxon>
        <taxon>Pseudomonadati</taxon>
        <taxon>Pseudomonadota</taxon>
        <taxon>Betaproteobacteria</taxon>
        <taxon>Burkholderiales</taxon>
        <taxon>Comamonadaceae</taxon>
        <taxon>Acidovorax</taxon>
    </lineage>
</organism>
<evidence type="ECO:0000313" key="8">
    <source>
        <dbReference type="Proteomes" id="UP000003856"/>
    </source>
</evidence>
<dbReference type="Gene3D" id="3.30.750.24">
    <property type="entry name" value="STAS domain"/>
    <property type="match status" value="1"/>
</dbReference>
<feature type="transmembrane region" description="Helical" evidence="5">
    <location>
        <begin position="121"/>
        <end position="143"/>
    </location>
</feature>
<dbReference type="EMBL" id="ACQT01000083">
    <property type="protein sequence ID" value="EER59964.1"/>
    <property type="molecule type" value="Genomic_DNA"/>
</dbReference>
<evidence type="ECO:0000259" key="6">
    <source>
        <dbReference type="PROSITE" id="PS50801"/>
    </source>
</evidence>
<feature type="transmembrane region" description="Helical" evidence="5">
    <location>
        <begin position="366"/>
        <end position="384"/>
    </location>
</feature>
<dbReference type="Proteomes" id="UP000003856">
    <property type="component" value="Unassembled WGS sequence"/>
</dbReference>
<dbReference type="InterPro" id="IPR011547">
    <property type="entry name" value="SLC26A/SulP_dom"/>
</dbReference>
<comment type="caution">
    <text evidence="7">The sequence shown here is derived from an EMBL/GenBank/DDBJ whole genome shotgun (WGS) entry which is preliminary data.</text>
</comment>
<dbReference type="PANTHER" id="PTHR11814">
    <property type="entry name" value="SULFATE TRANSPORTER"/>
    <property type="match status" value="1"/>
</dbReference>
<sequence length="601" mass="63069">MHPSAMAAGAPPRGSGDNRRMTLHALSRWLPFLAWPRPDRALLKGEFWAGMTVGLMLVPQGVAYAALAGMPLVTGIYASLVPALVAVMFSSSTRLGVGPTALTSLLIGASLSGLAEPGSAQWVALAAWMAILAGLVQLVMGIARFGWLLNLVTSPVLNGFTQAAALLILSSQLAALTGLRSDLGALWTTPSLGHFDLTAAAFGFGSLALLMAARRLRPGFPAAIVVLAAAAAVSWAIGYADADGAVVGALPAGLPSLYWPGTLPWTSFGALVMPVLVVTLVSFLETASSAKVDSQRSGERWNENQDLIGQGLAKISSGLCGSFATSASFSRSAINLYAGARSGWATVFAIGLVLAALLWLTPALYHVPQSVLAAVVVTAVTSLIKPGTFVRLWRISRVEAVVSGITFGLTLATAPRMYWGVLVGLLVNLSHFLYQRLHPRIIEVGMHPDGSLRDRHLWQLPPLAPHVLALRMDAELDFASASALERRVMDHLGTHPDVVHVCLLAQPINRIDVTGVETFAQILSTLRSRAGTLHLSGLKLPVERVLRRAGLLEPGAALALYRTDAEALRALRQAPDATAESAVSPAIRAATPGAADTLAGS</sequence>
<dbReference type="Pfam" id="PF00916">
    <property type="entry name" value="Sulfate_transp"/>
    <property type="match status" value="1"/>
</dbReference>
<proteinExistence type="predicted"/>
<dbReference type="InterPro" id="IPR036513">
    <property type="entry name" value="STAS_dom_sf"/>
</dbReference>
<feature type="transmembrane region" description="Helical" evidence="5">
    <location>
        <begin position="338"/>
        <end position="360"/>
    </location>
</feature>
<feature type="transmembrane region" description="Helical" evidence="5">
    <location>
        <begin position="96"/>
        <end position="115"/>
    </location>
</feature>
<evidence type="ECO:0000256" key="2">
    <source>
        <dbReference type="ARBA" id="ARBA00022692"/>
    </source>
</evidence>
<keyword evidence="4 5" id="KW-0472">Membrane</keyword>
<name>C5T6D0_ACIDE</name>